<evidence type="ECO:0000313" key="2">
    <source>
        <dbReference type="Proteomes" id="UP000815325"/>
    </source>
</evidence>
<accession>A0ABQ7GLD8</accession>
<name>A0ABQ7GLD8_DUNSA</name>
<reference evidence="1" key="1">
    <citation type="submission" date="2017-08" db="EMBL/GenBank/DDBJ databases">
        <authorList>
            <person name="Polle J.E."/>
            <person name="Barry K."/>
            <person name="Cushman J."/>
            <person name="Schmutz J."/>
            <person name="Tran D."/>
            <person name="Hathwaick L.T."/>
            <person name="Yim W.C."/>
            <person name="Jenkins J."/>
            <person name="Mckie-Krisberg Z.M."/>
            <person name="Prochnik S."/>
            <person name="Lindquist E."/>
            <person name="Dockter R.B."/>
            <person name="Adam C."/>
            <person name="Molina H."/>
            <person name="Bunkerborg J."/>
            <person name="Jin E."/>
            <person name="Buchheim M."/>
            <person name="Magnuson J."/>
        </authorList>
    </citation>
    <scope>NUCLEOTIDE SEQUENCE</scope>
    <source>
        <strain evidence="1">CCAP 19/18</strain>
    </source>
</reference>
<dbReference type="Proteomes" id="UP000815325">
    <property type="component" value="Unassembled WGS sequence"/>
</dbReference>
<sequence length="140" mass="15734">MEAPIADRVEWKSPQIRCAHTCWIVCWSSIFLSPWWRRWARWHSAWSQSLYPCLGTRLAAGPACVKVEEVGTLILRSEPLFEQNTKAAAMAQDDVAPLKPAALYERIGGVAAVKATVDVFYDKVMQGSLLVPYFEVSTYA</sequence>
<dbReference type="Gene3D" id="1.10.490.10">
    <property type="entry name" value="Globins"/>
    <property type="match status" value="1"/>
</dbReference>
<proteinExistence type="predicted"/>
<protein>
    <submittedName>
        <fullName evidence="1">Uncharacterized protein</fullName>
    </submittedName>
</protein>
<comment type="caution">
    <text evidence="1">The sequence shown here is derived from an EMBL/GenBank/DDBJ whole genome shotgun (WGS) entry which is preliminary data.</text>
</comment>
<dbReference type="InterPro" id="IPR012292">
    <property type="entry name" value="Globin/Proto"/>
</dbReference>
<evidence type="ECO:0000313" key="1">
    <source>
        <dbReference type="EMBL" id="KAF5835388.1"/>
    </source>
</evidence>
<dbReference type="SUPFAM" id="SSF46458">
    <property type="entry name" value="Globin-like"/>
    <property type="match status" value="1"/>
</dbReference>
<keyword evidence="2" id="KW-1185">Reference proteome</keyword>
<dbReference type="EMBL" id="MU069707">
    <property type="protein sequence ID" value="KAF5835388.1"/>
    <property type="molecule type" value="Genomic_DNA"/>
</dbReference>
<gene>
    <name evidence="1" type="ORF">DUNSADRAFT_7473</name>
</gene>
<organism evidence="1 2">
    <name type="scientific">Dunaliella salina</name>
    <name type="common">Green alga</name>
    <name type="synonym">Protococcus salinus</name>
    <dbReference type="NCBI Taxonomy" id="3046"/>
    <lineage>
        <taxon>Eukaryota</taxon>
        <taxon>Viridiplantae</taxon>
        <taxon>Chlorophyta</taxon>
        <taxon>core chlorophytes</taxon>
        <taxon>Chlorophyceae</taxon>
        <taxon>CS clade</taxon>
        <taxon>Chlamydomonadales</taxon>
        <taxon>Dunaliellaceae</taxon>
        <taxon>Dunaliella</taxon>
    </lineage>
</organism>
<dbReference type="InterPro" id="IPR009050">
    <property type="entry name" value="Globin-like_sf"/>
</dbReference>